<evidence type="ECO:0000256" key="4">
    <source>
        <dbReference type="ARBA" id="ARBA00022840"/>
    </source>
</evidence>
<dbReference type="GO" id="GO:0005524">
    <property type="term" value="F:ATP binding"/>
    <property type="evidence" value="ECO:0007669"/>
    <property type="project" value="UniProtKB-KW"/>
</dbReference>
<keyword evidence="5" id="KW-0029">Amino-acid transport</keyword>
<dbReference type="SUPFAM" id="SSF52540">
    <property type="entry name" value="P-loop containing nucleoside triphosphate hydrolases"/>
    <property type="match status" value="1"/>
</dbReference>
<dbReference type="PROSITE" id="PS50893">
    <property type="entry name" value="ABC_TRANSPORTER_2"/>
    <property type="match status" value="1"/>
</dbReference>
<dbReference type="PROSITE" id="PS00211">
    <property type="entry name" value="ABC_TRANSPORTER_1"/>
    <property type="match status" value="1"/>
</dbReference>
<comment type="caution">
    <text evidence="7">The sequence shown here is derived from an EMBL/GenBank/DDBJ whole genome shotgun (WGS) entry which is preliminary data.</text>
</comment>
<evidence type="ECO:0000313" key="8">
    <source>
        <dbReference type="Proteomes" id="UP001569963"/>
    </source>
</evidence>
<evidence type="ECO:0000256" key="1">
    <source>
        <dbReference type="ARBA" id="ARBA00005417"/>
    </source>
</evidence>
<sequence length="273" mass="28296">MTGSAPSTSGSASQASAGPPALRTTALSAAYGAAEDAVTDLTLRVPQGQIVSLLGPNGAGKSTTMRAVSGMLGLHRGRLTGGRVELFGKDMTGSRASQRVRAGLAQCLEGRMVFPGLSVAENLAGGAHVRRYRGAALIAARDEVLALLPRLRDLLDRKAGYLSGGEQQMLAIARALMSRPKLLLMDEPSLGLAPRIVEQVRDIIVSINERGTSILLVEQNARMALSISGYAYLLEGGRVHAEGTPAQLERETDIAAAYLGAGTAPAAPEGADS</sequence>
<feature type="domain" description="ABC transporter" evidence="6">
    <location>
        <begin position="22"/>
        <end position="261"/>
    </location>
</feature>
<dbReference type="InterPro" id="IPR027417">
    <property type="entry name" value="P-loop_NTPase"/>
</dbReference>
<dbReference type="PANTHER" id="PTHR43820:SF4">
    <property type="entry name" value="HIGH-AFFINITY BRANCHED-CHAIN AMINO ACID TRANSPORT ATP-BINDING PROTEIN LIVF"/>
    <property type="match status" value="1"/>
</dbReference>
<dbReference type="InterPro" id="IPR052156">
    <property type="entry name" value="BCAA_Transport_ATP-bd_LivF"/>
</dbReference>
<protein>
    <submittedName>
        <fullName evidence="7">ABC transporter ATP-binding protein</fullName>
    </submittedName>
</protein>
<evidence type="ECO:0000259" key="6">
    <source>
        <dbReference type="PROSITE" id="PS50893"/>
    </source>
</evidence>
<keyword evidence="3" id="KW-0547">Nucleotide-binding</keyword>
<keyword evidence="4 7" id="KW-0067">ATP-binding</keyword>
<dbReference type="Gene3D" id="3.40.50.300">
    <property type="entry name" value="P-loop containing nucleotide triphosphate hydrolases"/>
    <property type="match status" value="1"/>
</dbReference>
<accession>A0ABV4Q6T4</accession>
<dbReference type="EMBL" id="JAXCEI010000003">
    <property type="protein sequence ID" value="MFA1538793.1"/>
    <property type="molecule type" value="Genomic_DNA"/>
</dbReference>
<evidence type="ECO:0000313" key="7">
    <source>
        <dbReference type="EMBL" id="MFA1538793.1"/>
    </source>
</evidence>
<dbReference type="RefSeq" id="WP_371948325.1">
    <property type="nucleotide sequence ID" value="NZ_JAXCEI010000003.1"/>
</dbReference>
<dbReference type="SMART" id="SM00382">
    <property type="entry name" value="AAA"/>
    <property type="match status" value="1"/>
</dbReference>
<dbReference type="Pfam" id="PF00005">
    <property type="entry name" value="ABC_tran"/>
    <property type="match status" value="1"/>
</dbReference>
<proteinExistence type="inferred from homology"/>
<gene>
    <name evidence="7" type="ORF">SM611_07630</name>
</gene>
<evidence type="ECO:0000256" key="2">
    <source>
        <dbReference type="ARBA" id="ARBA00022448"/>
    </source>
</evidence>
<reference evidence="7 8" key="1">
    <citation type="submission" date="2023-11" db="EMBL/GenBank/DDBJ databases">
        <title>Actinomadura monticuli sp. nov., isolated from volcanic ash.</title>
        <authorList>
            <person name="Lee S.D."/>
            <person name="Yang H."/>
            <person name="Kim I.S."/>
        </authorList>
    </citation>
    <scope>NUCLEOTIDE SEQUENCE [LARGE SCALE GENOMIC DNA]</scope>
    <source>
        <strain evidence="7 8">DLS-62</strain>
    </source>
</reference>
<dbReference type="CDD" id="cd03224">
    <property type="entry name" value="ABC_TM1139_LivF_branched"/>
    <property type="match status" value="1"/>
</dbReference>
<keyword evidence="8" id="KW-1185">Reference proteome</keyword>
<dbReference type="PANTHER" id="PTHR43820">
    <property type="entry name" value="HIGH-AFFINITY BRANCHED-CHAIN AMINO ACID TRANSPORT ATP-BINDING PROTEIN LIVF"/>
    <property type="match status" value="1"/>
</dbReference>
<comment type="similarity">
    <text evidence="1">Belongs to the ABC transporter superfamily.</text>
</comment>
<dbReference type="Proteomes" id="UP001569963">
    <property type="component" value="Unassembled WGS sequence"/>
</dbReference>
<dbReference type="InterPro" id="IPR017871">
    <property type="entry name" value="ABC_transporter-like_CS"/>
</dbReference>
<organism evidence="7 8">
    <name type="scientific">Actinomadura monticuli</name>
    <dbReference type="NCBI Taxonomy" id="3097367"/>
    <lineage>
        <taxon>Bacteria</taxon>
        <taxon>Bacillati</taxon>
        <taxon>Actinomycetota</taxon>
        <taxon>Actinomycetes</taxon>
        <taxon>Streptosporangiales</taxon>
        <taxon>Thermomonosporaceae</taxon>
        <taxon>Actinomadura</taxon>
    </lineage>
</organism>
<name>A0ABV4Q6T4_9ACTN</name>
<dbReference type="InterPro" id="IPR003439">
    <property type="entry name" value="ABC_transporter-like_ATP-bd"/>
</dbReference>
<evidence type="ECO:0000256" key="3">
    <source>
        <dbReference type="ARBA" id="ARBA00022741"/>
    </source>
</evidence>
<evidence type="ECO:0000256" key="5">
    <source>
        <dbReference type="ARBA" id="ARBA00022970"/>
    </source>
</evidence>
<dbReference type="InterPro" id="IPR003593">
    <property type="entry name" value="AAA+_ATPase"/>
</dbReference>
<keyword evidence="2" id="KW-0813">Transport</keyword>